<keyword evidence="1" id="KW-0472">Membrane</keyword>
<sequence length="108" mass="11695">MKLWFVSAILISVAFQSEVSTPCGLTLADQCVKLYYKVGSVKTFMKMCGSDAYCYDKTNPFCNDARGSFGCTIYCCKGDNCNAGAATRISGILLLSCALASLMMFFKA</sequence>
<keyword evidence="2" id="KW-0732">Signal</keyword>
<dbReference type="OrthoDB" id="5949674at2759"/>
<keyword evidence="1" id="KW-0812">Transmembrane</keyword>
<evidence type="ECO:0000256" key="2">
    <source>
        <dbReference type="SAM" id="SignalP"/>
    </source>
</evidence>
<name>A0A3M6URE4_POCDA</name>
<dbReference type="Proteomes" id="UP000275408">
    <property type="component" value="Unassembled WGS sequence"/>
</dbReference>
<evidence type="ECO:0000313" key="3">
    <source>
        <dbReference type="EMBL" id="RMX56127.1"/>
    </source>
</evidence>
<evidence type="ECO:0000256" key="1">
    <source>
        <dbReference type="SAM" id="Phobius"/>
    </source>
</evidence>
<comment type="caution">
    <text evidence="3">The sequence shown here is derived from an EMBL/GenBank/DDBJ whole genome shotgun (WGS) entry which is preliminary data.</text>
</comment>
<dbReference type="AlphaFoldDB" id="A0A3M6URE4"/>
<accession>A0A3M6URE4</accession>
<evidence type="ECO:0000313" key="4">
    <source>
        <dbReference type="Proteomes" id="UP000275408"/>
    </source>
</evidence>
<feature type="signal peptide" evidence="2">
    <location>
        <begin position="1"/>
        <end position="16"/>
    </location>
</feature>
<dbReference type="Gene3D" id="2.10.60.10">
    <property type="entry name" value="CD59"/>
    <property type="match status" value="1"/>
</dbReference>
<proteinExistence type="predicted"/>
<reference evidence="3 4" key="1">
    <citation type="journal article" date="2018" name="Sci. Rep.">
        <title>Comparative analysis of the Pocillopora damicornis genome highlights role of immune system in coral evolution.</title>
        <authorList>
            <person name="Cunning R."/>
            <person name="Bay R.A."/>
            <person name="Gillette P."/>
            <person name="Baker A.C."/>
            <person name="Traylor-Knowles N."/>
        </authorList>
    </citation>
    <scope>NUCLEOTIDE SEQUENCE [LARGE SCALE GENOMIC DNA]</scope>
    <source>
        <strain evidence="3">RSMAS</strain>
        <tissue evidence="3">Whole animal</tissue>
    </source>
</reference>
<gene>
    <name evidence="3" type="ORF">pdam_00021632</name>
</gene>
<feature type="chain" id="PRO_5018269078" description="UPAR/Ly6 domain-containing protein" evidence="2">
    <location>
        <begin position="17"/>
        <end position="108"/>
    </location>
</feature>
<dbReference type="SUPFAM" id="SSF57302">
    <property type="entry name" value="Snake toxin-like"/>
    <property type="match status" value="1"/>
</dbReference>
<feature type="transmembrane region" description="Helical" evidence="1">
    <location>
        <begin position="85"/>
        <end position="106"/>
    </location>
</feature>
<organism evidence="3 4">
    <name type="scientific">Pocillopora damicornis</name>
    <name type="common">Cauliflower coral</name>
    <name type="synonym">Millepora damicornis</name>
    <dbReference type="NCBI Taxonomy" id="46731"/>
    <lineage>
        <taxon>Eukaryota</taxon>
        <taxon>Metazoa</taxon>
        <taxon>Cnidaria</taxon>
        <taxon>Anthozoa</taxon>
        <taxon>Hexacorallia</taxon>
        <taxon>Scleractinia</taxon>
        <taxon>Astrocoeniina</taxon>
        <taxon>Pocilloporidae</taxon>
        <taxon>Pocillopora</taxon>
    </lineage>
</organism>
<keyword evidence="4" id="KW-1185">Reference proteome</keyword>
<keyword evidence="1" id="KW-1133">Transmembrane helix</keyword>
<evidence type="ECO:0008006" key="5">
    <source>
        <dbReference type="Google" id="ProtNLM"/>
    </source>
</evidence>
<dbReference type="InterPro" id="IPR045860">
    <property type="entry name" value="Snake_toxin-like_sf"/>
</dbReference>
<protein>
    <recommendedName>
        <fullName evidence="5">UPAR/Ly6 domain-containing protein</fullName>
    </recommendedName>
</protein>
<dbReference type="EMBL" id="RCHS01000906">
    <property type="protein sequence ID" value="RMX56127.1"/>
    <property type="molecule type" value="Genomic_DNA"/>
</dbReference>